<comment type="caution">
    <text evidence="6">The sequence shown here is derived from an EMBL/GenBank/DDBJ whole genome shotgun (WGS) entry which is preliminary data.</text>
</comment>
<feature type="domain" description="Sugar-binding" evidence="5">
    <location>
        <begin position="62"/>
        <end position="317"/>
    </location>
</feature>
<dbReference type="Proteomes" id="UP000838672">
    <property type="component" value="Unassembled WGS sequence"/>
</dbReference>
<name>A0ABM8ZWT7_9VIBR</name>
<dbReference type="RefSeq" id="WP_237467962.1">
    <property type="nucleotide sequence ID" value="NZ_CAKLDI010000002.1"/>
</dbReference>
<keyword evidence="4" id="KW-0804">Transcription</keyword>
<evidence type="ECO:0000313" key="6">
    <source>
        <dbReference type="EMBL" id="CAH0535102.1"/>
    </source>
</evidence>
<dbReference type="Pfam" id="PF04198">
    <property type="entry name" value="Sugar-bind"/>
    <property type="match status" value="1"/>
</dbReference>
<reference evidence="6" key="1">
    <citation type="submission" date="2021-11" db="EMBL/GenBank/DDBJ databases">
        <authorList>
            <person name="Rodrigo-Torres L."/>
            <person name="Arahal R. D."/>
            <person name="Lucena T."/>
        </authorList>
    </citation>
    <scope>NUCLEOTIDE SEQUENCE</scope>
    <source>
        <strain evidence="6">CECT 7929</strain>
    </source>
</reference>
<sequence>MTPEEIQADTNLLTQIAVAYYQEGETQEAISQKFQLSRAKVGRLLKQAREQGIVEITVKYHPVFSAKLEQQLIERFKLKRALIALDQKDPQQQREQVAALAAHYLSTQLGEQQVVTVGQGRNVAAVAHHVGVVAKRPCQFVCGIGGIHPGGSQYNADHICRQFAKVYGGVSETLYAPAYAETKEQKSLFMANSTIKDTLDRARKADYALIGVGDMSDQSYMVDLGWFSAKEVVDARISHGIVGDIAGYDFIDVQGRVAHTVMNGRVIGLSVEEFRRIPEVIAIAAEPSKPLALLGALRTGAIDVLATSVTNALTLLNLTDNISRC</sequence>
<dbReference type="SUPFAM" id="SSF46689">
    <property type="entry name" value="Homeodomain-like"/>
    <property type="match status" value="1"/>
</dbReference>
<dbReference type="EMBL" id="CAKLDI010000002">
    <property type="protein sequence ID" value="CAH0535102.1"/>
    <property type="molecule type" value="Genomic_DNA"/>
</dbReference>
<evidence type="ECO:0000256" key="4">
    <source>
        <dbReference type="ARBA" id="ARBA00023163"/>
    </source>
</evidence>
<evidence type="ECO:0000313" key="7">
    <source>
        <dbReference type="Proteomes" id="UP000838672"/>
    </source>
</evidence>
<dbReference type="InterPro" id="IPR036388">
    <property type="entry name" value="WH-like_DNA-bd_sf"/>
</dbReference>
<dbReference type="Gene3D" id="3.40.50.1360">
    <property type="match status" value="1"/>
</dbReference>
<comment type="similarity">
    <text evidence="1">Belongs to the SorC transcriptional regulatory family.</text>
</comment>
<evidence type="ECO:0000256" key="3">
    <source>
        <dbReference type="ARBA" id="ARBA00023125"/>
    </source>
</evidence>
<accession>A0ABM8ZWT7</accession>
<keyword evidence="7" id="KW-1185">Reference proteome</keyword>
<dbReference type="Gene3D" id="1.10.10.10">
    <property type="entry name" value="Winged helix-like DNA-binding domain superfamily/Winged helix DNA-binding domain"/>
    <property type="match status" value="1"/>
</dbReference>
<evidence type="ECO:0000259" key="5">
    <source>
        <dbReference type="Pfam" id="PF04198"/>
    </source>
</evidence>
<dbReference type="SUPFAM" id="SSF100950">
    <property type="entry name" value="NagB/RpiA/CoA transferase-like"/>
    <property type="match status" value="1"/>
</dbReference>
<dbReference type="InterPro" id="IPR007324">
    <property type="entry name" value="Sugar-bd_dom_put"/>
</dbReference>
<dbReference type="InterPro" id="IPR037171">
    <property type="entry name" value="NagB/RpiA_transferase-like"/>
</dbReference>
<keyword evidence="2" id="KW-0805">Transcription regulation</keyword>
<gene>
    <name evidence="6" type="primary">lsrR</name>
    <name evidence="6" type="ORF">VST7929_02763</name>
</gene>
<dbReference type="PANTHER" id="PTHR34294">
    <property type="entry name" value="TRANSCRIPTIONAL REGULATOR-RELATED"/>
    <property type="match status" value="1"/>
</dbReference>
<protein>
    <submittedName>
        <fullName evidence="6">Transcriptional regulator LsrR</fullName>
    </submittedName>
</protein>
<evidence type="ECO:0000256" key="2">
    <source>
        <dbReference type="ARBA" id="ARBA00023015"/>
    </source>
</evidence>
<organism evidence="6 7">
    <name type="scientific">Vibrio stylophorae</name>
    <dbReference type="NCBI Taxonomy" id="659351"/>
    <lineage>
        <taxon>Bacteria</taxon>
        <taxon>Pseudomonadati</taxon>
        <taxon>Pseudomonadota</taxon>
        <taxon>Gammaproteobacteria</taxon>
        <taxon>Vibrionales</taxon>
        <taxon>Vibrionaceae</taxon>
        <taxon>Vibrio</taxon>
    </lineage>
</organism>
<keyword evidence="3" id="KW-0238">DNA-binding</keyword>
<evidence type="ECO:0000256" key="1">
    <source>
        <dbReference type="ARBA" id="ARBA00010466"/>
    </source>
</evidence>
<dbReference type="InterPro" id="IPR051054">
    <property type="entry name" value="SorC_transcr_regulators"/>
</dbReference>
<proteinExistence type="inferred from homology"/>
<dbReference type="InterPro" id="IPR009057">
    <property type="entry name" value="Homeodomain-like_sf"/>
</dbReference>
<dbReference type="PANTHER" id="PTHR34294:SF12">
    <property type="entry name" value="SUGAR-BINDING TRANSCRIPTIONAL REGULATOR"/>
    <property type="match status" value="1"/>
</dbReference>